<organism evidence="3 4">
    <name type="scientific">Opisthorchis viverrini</name>
    <name type="common">Southeast Asian liver fluke</name>
    <dbReference type="NCBI Taxonomy" id="6198"/>
    <lineage>
        <taxon>Eukaryota</taxon>
        <taxon>Metazoa</taxon>
        <taxon>Spiralia</taxon>
        <taxon>Lophotrochozoa</taxon>
        <taxon>Platyhelminthes</taxon>
        <taxon>Trematoda</taxon>
        <taxon>Digenea</taxon>
        <taxon>Opisthorchiida</taxon>
        <taxon>Opisthorchiata</taxon>
        <taxon>Opisthorchiidae</taxon>
        <taxon>Opisthorchis</taxon>
    </lineage>
</organism>
<keyword evidence="2" id="KW-0472">Membrane</keyword>
<reference evidence="3 4" key="1">
    <citation type="submission" date="2015-03" db="EMBL/GenBank/DDBJ databases">
        <title>Draft genome of the nematode, Opisthorchis viverrini.</title>
        <authorList>
            <person name="Mitreva M."/>
        </authorList>
    </citation>
    <scope>NUCLEOTIDE SEQUENCE [LARGE SCALE GENOMIC DNA]</scope>
    <source>
        <strain evidence="3">Khon Kaen</strain>
    </source>
</reference>
<evidence type="ECO:0000256" key="1">
    <source>
        <dbReference type="SAM" id="MobiDB-lite"/>
    </source>
</evidence>
<evidence type="ECO:0000313" key="3">
    <source>
        <dbReference type="EMBL" id="OON17920.1"/>
    </source>
</evidence>
<name>A0A1S8WU12_OPIVI</name>
<feature type="region of interest" description="Disordered" evidence="1">
    <location>
        <begin position="1"/>
        <end position="22"/>
    </location>
</feature>
<feature type="transmembrane region" description="Helical" evidence="2">
    <location>
        <begin position="372"/>
        <end position="392"/>
    </location>
</feature>
<sequence>MEELASTNKTHTGSSRSRPTRKPDSIHVNVLMVLQYQNPFNSFRKRPMTEKSLSYGLQLEGNTQLSACPHQAYPTKRTLSMCWFLSISPGIFLVYSSASWMFIVFGSKYNNSCIACGGLLGTLVGCRFRKINLRWTVVCFQIFTAVSWLIVTLATQISSWQLMYGSFFFEGVALGLVSMILSSHAMKLPRPHCDELSGFVLIGMMMGVFLLCTILNSQRFTDICFILGLISTAVATVCIPFSTDAPRNVPKLCGSKDFMRKLLCTDKLASIKPKCCSLQVGESTGTKLVEVCLNSLMGIFLFQFTAVICMSYSSAVVEAFFVFCLSALLFTIIFATLRTTRQGTSRTIPGLVFTGALSLLLIRIKLAPGAFIQPYLFSPIMALLGLSGAMSWRRMCQLCTAAKQSQDHCKTLVVWWLFGLICSYFTDSSIPVINPAVYVFVILSMGLLLTLLLFIIPHVTSPDQKTTQEQ</sequence>
<evidence type="ECO:0000313" key="4">
    <source>
        <dbReference type="Proteomes" id="UP000243686"/>
    </source>
</evidence>
<dbReference type="Proteomes" id="UP000243686">
    <property type="component" value="Unassembled WGS sequence"/>
</dbReference>
<feature type="non-terminal residue" evidence="3">
    <location>
        <position position="470"/>
    </location>
</feature>
<feature type="transmembrane region" description="Helical" evidence="2">
    <location>
        <begin position="412"/>
        <end position="430"/>
    </location>
</feature>
<feature type="transmembrane region" description="Helical" evidence="2">
    <location>
        <begin position="163"/>
        <end position="184"/>
    </location>
</feature>
<protein>
    <submittedName>
        <fullName evidence="3">Uncharacterized protein</fullName>
    </submittedName>
</protein>
<feature type="transmembrane region" description="Helical" evidence="2">
    <location>
        <begin position="436"/>
        <end position="456"/>
    </location>
</feature>
<keyword evidence="4" id="KW-1185">Reference proteome</keyword>
<accession>A0A1S8WU12</accession>
<keyword evidence="2" id="KW-1133">Transmembrane helix</keyword>
<keyword evidence="2" id="KW-0812">Transmembrane</keyword>
<feature type="transmembrane region" description="Helical" evidence="2">
    <location>
        <begin position="223"/>
        <end position="242"/>
    </location>
</feature>
<evidence type="ECO:0000256" key="2">
    <source>
        <dbReference type="SAM" id="Phobius"/>
    </source>
</evidence>
<feature type="transmembrane region" description="Helical" evidence="2">
    <location>
        <begin position="349"/>
        <end position="366"/>
    </location>
</feature>
<feature type="compositionally biased region" description="Polar residues" evidence="1">
    <location>
        <begin position="1"/>
        <end position="17"/>
    </location>
</feature>
<dbReference type="AlphaFoldDB" id="A0A1S8WU12"/>
<feature type="transmembrane region" description="Helical" evidence="2">
    <location>
        <begin position="319"/>
        <end position="337"/>
    </location>
</feature>
<dbReference type="EMBL" id="KV894721">
    <property type="protein sequence ID" value="OON17920.1"/>
    <property type="molecule type" value="Genomic_DNA"/>
</dbReference>
<gene>
    <name evidence="3" type="ORF">X801_06236</name>
</gene>
<proteinExistence type="predicted"/>
<feature type="transmembrane region" description="Helical" evidence="2">
    <location>
        <begin position="82"/>
        <end position="103"/>
    </location>
</feature>
<feature type="transmembrane region" description="Helical" evidence="2">
    <location>
        <begin position="196"/>
        <end position="217"/>
    </location>
</feature>
<feature type="transmembrane region" description="Helical" evidence="2">
    <location>
        <begin position="135"/>
        <end position="157"/>
    </location>
</feature>